<keyword evidence="4 8" id="KW-0812">Transmembrane</keyword>
<keyword evidence="5 8" id="KW-1133">Transmembrane helix</keyword>
<evidence type="ECO:0000313" key="9">
    <source>
        <dbReference type="EMBL" id="MEQ2470789.1"/>
    </source>
</evidence>
<evidence type="ECO:0000256" key="2">
    <source>
        <dbReference type="ARBA" id="ARBA00009904"/>
    </source>
</evidence>
<keyword evidence="6" id="KW-0406">Ion transport</keyword>
<evidence type="ECO:0000256" key="4">
    <source>
        <dbReference type="ARBA" id="ARBA00022692"/>
    </source>
</evidence>
<feature type="transmembrane region" description="Helical" evidence="8">
    <location>
        <begin position="492"/>
        <end position="512"/>
    </location>
</feature>
<evidence type="ECO:0000256" key="1">
    <source>
        <dbReference type="ARBA" id="ARBA00004141"/>
    </source>
</evidence>
<proteinExistence type="inferred from homology"/>
<name>A0ABV1FBN3_9FIRM</name>
<dbReference type="InterPro" id="IPR002490">
    <property type="entry name" value="V-ATPase_116kDa_su"/>
</dbReference>
<dbReference type="Proteomes" id="UP001490816">
    <property type="component" value="Unassembled WGS sequence"/>
</dbReference>
<evidence type="ECO:0000256" key="6">
    <source>
        <dbReference type="ARBA" id="ARBA00023065"/>
    </source>
</evidence>
<feature type="transmembrane region" description="Helical" evidence="8">
    <location>
        <begin position="404"/>
        <end position="424"/>
    </location>
</feature>
<feature type="transmembrane region" description="Helical" evidence="8">
    <location>
        <begin position="570"/>
        <end position="588"/>
    </location>
</feature>
<dbReference type="EMBL" id="JBBMEZ010000039">
    <property type="protein sequence ID" value="MEQ2470789.1"/>
    <property type="molecule type" value="Genomic_DNA"/>
</dbReference>
<accession>A0ABV1FBN3</accession>
<comment type="similarity">
    <text evidence="2">Belongs to the V-ATPase 116 kDa subunit family.</text>
</comment>
<feature type="transmembrane region" description="Helical" evidence="8">
    <location>
        <begin position="456"/>
        <end position="480"/>
    </location>
</feature>
<evidence type="ECO:0000256" key="8">
    <source>
        <dbReference type="SAM" id="Phobius"/>
    </source>
</evidence>
<evidence type="ECO:0000313" key="10">
    <source>
        <dbReference type="Proteomes" id="UP001490816"/>
    </source>
</evidence>
<comment type="caution">
    <text evidence="9">The sequence shown here is derived from an EMBL/GenBank/DDBJ whole genome shotgun (WGS) entry which is preliminary data.</text>
</comment>
<comment type="subcellular location">
    <subcellularLocation>
        <location evidence="1">Membrane</location>
        <topology evidence="1">Multi-pass membrane protein</topology>
    </subcellularLocation>
</comment>
<dbReference type="Gene3D" id="3.30.70.2750">
    <property type="match status" value="1"/>
</dbReference>
<feature type="transmembrane region" description="Helical" evidence="8">
    <location>
        <begin position="359"/>
        <end position="392"/>
    </location>
</feature>
<evidence type="ECO:0000256" key="3">
    <source>
        <dbReference type="ARBA" id="ARBA00022448"/>
    </source>
</evidence>
<dbReference type="Gene3D" id="3.30.70.2170">
    <property type="match status" value="1"/>
</dbReference>
<reference evidence="9 10" key="1">
    <citation type="submission" date="2024-03" db="EMBL/GenBank/DDBJ databases">
        <title>Human intestinal bacterial collection.</title>
        <authorList>
            <person name="Pauvert C."/>
            <person name="Hitch T.C.A."/>
            <person name="Clavel T."/>
        </authorList>
    </citation>
    <scope>NUCLEOTIDE SEQUENCE [LARGE SCALE GENOMIC DNA]</scope>
    <source>
        <strain evidence="9 10">CLA-JM-H38</strain>
    </source>
</reference>
<dbReference type="RefSeq" id="WP_117950436.1">
    <property type="nucleotide sequence ID" value="NZ_JBBMEZ010000039.1"/>
</dbReference>
<evidence type="ECO:0000256" key="5">
    <source>
        <dbReference type="ARBA" id="ARBA00022989"/>
    </source>
</evidence>
<dbReference type="Pfam" id="PF01496">
    <property type="entry name" value="V_ATPase_I"/>
    <property type="match status" value="2"/>
</dbReference>
<sequence length="662" mass="74149">MAKLKMKSVRIIALRQDRKRLLEHLQDSGLVQIEKTETCRKGFGKIDMTSQIQIFERNVTLSENALKILDSNSPEKKSMLSAFCGRREIDPDEIGVIASNAGEVIDVCNRICELNKQIADNAAERIRIKTALAQLEPWKNLDIPLNAKDTKTTAVFIGSIQKEYNEVSLSKALAEASPKLEFDFEIQFANEVLTCIVLFAPIAQKELAENALRDIGFAKPVTNSSLTPLAESKKLVERSHKLEDDTENAKKEIISFSDRRKDIKDTQDYFRIRADKYSVIGELQHSRNVFVISGYIPEEDCEKLERLCERVSVCYVEFGDVDEEKAPVKLKNSRFAAPAESIVNMYSPPSHDDIDPTPLLAFFFYFFFGMMFSDAGYGLLMVIGTGLAIKLFKPDKEMRNTLKLFQYCGVSTFFWGLVFASFFGDAPATLYNYFTGADITMKQIFPWPTIDPQKDALMLMIISIAFGLVHILVGMGCKFYVCLRQKDYGGAFFDTGLWMLMLIGFAVLAAGMAFGQTLIYVGAGIAIFCAIGLVLTQGRNKKGFGKVIGGLASLYDITGYISDLLSYSRLLALGLTTGVMAQVFNMLSTMFGKSWFGIILLIIVFIIGHAINIGLNALGSYVHTMRLQYVEMFGKFYEGGGKQFKPFKLNSKYIKIQEDKSK</sequence>
<dbReference type="PANTHER" id="PTHR11629:SF63">
    <property type="entry name" value="V-TYPE PROTON ATPASE SUBUNIT A"/>
    <property type="match status" value="1"/>
</dbReference>
<organism evidence="9 10">
    <name type="scientific">Ruminococcoides intestinale</name>
    <dbReference type="NCBI Taxonomy" id="3133162"/>
    <lineage>
        <taxon>Bacteria</taxon>
        <taxon>Bacillati</taxon>
        <taxon>Bacillota</taxon>
        <taxon>Clostridia</taxon>
        <taxon>Eubacteriales</taxon>
        <taxon>Oscillospiraceae</taxon>
        <taxon>Ruminococcoides</taxon>
    </lineage>
</organism>
<feature type="transmembrane region" description="Helical" evidence="8">
    <location>
        <begin position="518"/>
        <end position="536"/>
    </location>
</feature>
<keyword evidence="7 8" id="KW-0472">Membrane</keyword>
<keyword evidence="10" id="KW-1185">Reference proteome</keyword>
<feature type="transmembrane region" description="Helical" evidence="8">
    <location>
        <begin position="594"/>
        <end position="618"/>
    </location>
</feature>
<keyword evidence="3" id="KW-0813">Transport</keyword>
<evidence type="ECO:0000256" key="7">
    <source>
        <dbReference type="ARBA" id="ARBA00023136"/>
    </source>
</evidence>
<gene>
    <name evidence="9" type="ORF">WMO39_10715</name>
</gene>
<protein>
    <submittedName>
        <fullName evidence="9">V-type ATP synthase subunit I</fullName>
    </submittedName>
</protein>
<dbReference type="Gene3D" id="1.20.1460.20">
    <property type="match status" value="1"/>
</dbReference>
<dbReference type="PANTHER" id="PTHR11629">
    <property type="entry name" value="VACUOLAR PROTON ATPASES"/>
    <property type="match status" value="1"/>
</dbReference>